<feature type="binding site" evidence="8">
    <location>
        <position position="189"/>
    </location>
    <ligand>
        <name>chlorophyll a</name>
        <dbReference type="ChEBI" id="CHEBI:58416"/>
        <label>1</label>
    </ligand>
</feature>
<dbReference type="AlphaFoldDB" id="A0A7S1FQV8"/>
<dbReference type="GO" id="GO:0030076">
    <property type="term" value="C:light-harvesting complex"/>
    <property type="evidence" value="ECO:0007669"/>
    <property type="project" value="UniProtKB-KW"/>
</dbReference>
<evidence type="ECO:0000256" key="8">
    <source>
        <dbReference type="PIRSR" id="PIRSR601344-1"/>
    </source>
</evidence>
<sequence>MKLIIAALSAVGVSAFAPSSKVAKSTALNAVNWAPDESAFAYGLPGSLSPVNEFDPLGFAGEADLNTMKKYREAETMHGRVAMLAAIGMLVTEEPIEYHPLFEAYNKDIGPAIRHLDEVRATSPFFFEVLGLIIGSLELQRALVGFKAPGDNDKFQDLNDDYFPGDVGFDPLGLKPDNADEFFEMSTKELQHGRLAMLGVAGMVAQELVNGKEIFVNMGVAVDRFDPSLLPVQF</sequence>
<evidence type="ECO:0000256" key="6">
    <source>
        <dbReference type="ARBA" id="ARBA00022640"/>
    </source>
</evidence>
<organism evidence="10">
    <name type="scientific">Corethron hystrix</name>
    <dbReference type="NCBI Taxonomy" id="216773"/>
    <lineage>
        <taxon>Eukaryota</taxon>
        <taxon>Sar</taxon>
        <taxon>Stramenopiles</taxon>
        <taxon>Ochrophyta</taxon>
        <taxon>Bacillariophyta</taxon>
        <taxon>Coscinodiscophyceae</taxon>
        <taxon>Corethrophycidae</taxon>
        <taxon>Corethrales</taxon>
        <taxon>Corethraceae</taxon>
        <taxon>Corethron</taxon>
    </lineage>
</organism>
<proteinExistence type="inferred from homology"/>
<evidence type="ECO:0000313" key="10">
    <source>
        <dbReference type="EMBL" id="CAD8882057.1"/>
    </source>
</evidence>
<feature type="binding site" evidence="8">
    <location>
        <position position="206"/>
    </location>
    <ligand>
        <name>chlorophyll a</name>
        <dbReference type="ChEBI" id="CHEBI:58416"/>
        <label>1</label>
    </ligand>
</feature>
<dbReference type="GO" id="GO:0016168">
    <property type="term" value="F:chlorophyll binding"/>
    <property type="evidence" value="ECO:0007669"/>
    <property type="project" value="UniProtKB-KW"/>
</dbReference>
<dbReference type="Pfam" id="PF00504">
    <property type="entry name" value="Chloroa_b-bind"/>
    <property type="match status" value="1"/>
</dbReference>
<feature type="binding site" description="axial binding residue" evidence="8">
    <location>
        <position position="80"/>
    </location>
    <ligand>
        <name>chlorophyll b</name>
        <dbReference type="ChEBI" id="CHEBI:61721"/>
        <label>1</label>
    </ligand>
    <ligandPart>
        <name>Mg</name>
        <dbReference type="ChEBI" id="CHEBI:25107"/>
    </ligandPart>
</feature>
<evidence type="ECO:0000256" key="7">
    <source>
        <dbReference type="ARBA" id="ARBA00023243"/>
    </source>
</evidence>
<keyword evidence="8" id="KW-0157">Chromophore</keyword>
<evidence type="ECO:0000256" key="4">
    <source>
        <dbReference type="ARBA" id="ARBA00022528"/>
    </source>
</evidence>
<protein>
    <recommendedName>
        <fullName evidence="11">Plastid light harvesting protein</fullName>
    </recommendedName>
</protein>
<dbReference type="GO" id="GO:0016020">
    <property type="term" value="C:membrane"/>
    <property type="evidence" value="ECO:0007669"/>
    <property type="project" value="InterPro"/>
</dbReference>
<accession>A0A7S1FQV8</accession>
<evidence type="ECO:0000256" key="3">
    <source>
        <dbReference type="ARBA" id="ARBA00005933"/>
    </source>
</evidence>
<dbReference type="GO" id="GO:0009765">
    <property type="term" value="P:photosynthesis, light harvesting"/>
    <property type="evidence" value="ECO:0007669"/>
    <property type="project" value="InterPro"/>
</dbReference>
<feature type="binding site" evidence="8">
    <location>
        <position position="75"/>
    </location>
    <ligand>
        <name>chlorophyll a</name>
        <dbReference type="ChEBI" id="CHEBI:58416"/>
        <label>1</label>
    </ligand>
</feature>
<dbReference type="InterPro" id="IPR022796">
    <property type="entry name" value="Chloroa_b-bind"/>
</dbReference>
<evidence type="ECO:0000256" key="1">
    <source>
        <dbReference type="ARBA" id="ARBA00004022"/>
    </source>
</evidence>
<comment type="subcellular location">
    <subcellularLocation>
        <location evidence="2">Plastid</location>
        <location evidence="2">Chloroplast</location>
    </subcellularLocation>
</comment>
<keyword evidence="9" id="KW-0732">Signal</keyword>
<evidence type="ECO:0000256" key="9">
    <source>
        <dbReference type="SAM" id="SignalP"/>
    </source>
</evidence>
<dbReference type="InterPro" id="IPR001344">
    <property type="entry name" value="Chloro_AB-bd_pln"/>
</dbReference>
<feature type="binding site" evidence="8">
    <location>
        <position position="78"/>
    </location>
    <ligand>
        <name>chlorophyll a</name>
        <dbReference type="ChEBI" id="CHEBI:58416"/>
        <label>1</label>
    </ligand>
</feature>
<keyword evidence="5" id="KW-0602">Photosynthesis</keyword>
<name>A0A7S1FQV8_9STRA</name>
<dbReference type="SUPFAM" id="SSF103511">
    <property type="entry name" value="Chlorophyll a-b binding protein"/>
    <property type="match status" value="1"/>
</dbReference>
<feature type="signal peptide" evidence="9">
    <location>
        <begin position="1"/>
        <end position="15"/>
    </location>
</feature>
<comment type="similarity">
    <text evidence="3">Belongs to the fucoxanthin chlorophyll protein family.</text>
</comment>
<evidence type="ECO:0000256" key="2">
    <source>
        <dbReference type="ARBA" id="ARBA00004229"/>
    </source>
</evidence>
<comment type="function">
    <text evidence="1">The light-harvesting complex (LHC) functions as a light receptor, it captures and delivers excitation energy to photosystems with which it is closely associated. Energy is transferred from the carotenoid and chlorophyll C (or B) to chlorophyll A and the photosynthetic reaction centers where it is used to synthesize ATP and reducing power.</text>
</comment>
<evidence type="ECO:0008006" key="11">
    <source>
        <dbReference type="Google" id="ProtNLM"/>
    </source>
</evidence>
<dbReference type="Gene3D" id="1.10.3460.10">
    <property type="entry name" value="Chlorophyll a/b binding protein domain"/>
    <property type="match status" value="1"/>
</dbReference>
<dbReference type="GO" id="GO:0009507">
    <property type="term" value="C:chloroplast"/>
    <property type="evidence" value="ECO:0007669"/>
    <property type="project" value="UniProtKB-SubCell"/>
</dbReference>
<dbReference type="EMBL" id="HBFR01012793">
    <property type="protein sequence ID" value="CAD8882057.1"/>
    <property type="molecule type" value="Transcribed_RNA"/>
</dbReference>
<keyword evidence="7" id="KW-0437">Light-harvesting polypeptide</keyword>
<gene>
    <name evidence="10" type="ORF">CHYS00102_LOCUS9245</name>
</gene>
<keyword evidence="4" id="KW-0150">Chloroplast</keyword>
<feature type="chain" id="PRO_5031142078" description="Plastid light harvesting protein" evidence="9">
    <location>
        <begin position="16"/>
        <end position="234"/>
    </location>
</feature>
<evidence type="ECO:0000256" key="5">
    <source>
        <dbReference type="ARBA" id="ARBA00022531"/>
    </source>
</evidence>
<keyword evidence="8" id="KW-0148">Chlorophyll</keyword>
<reference evidence="10" key="1">
    <citation type="submission" date="2021-01" db="EMBL/GenBank/DDBJ databases">
        <authorList>
            <person name="Corre E."/>
            <person name="Pelletier E."/>
            <person name="Niang G."/>
            <person name="Scheremetjew M."/>
            <person name="Finn R."/>
            <person name="Kale V."/>
            <person name="Holt S."/>
            <person name="Cochrane G."/>
            <person name="Meng A."/>
            <person name="Brown T."/>
            <person name="Cohen L."/>
        </authorList>
    </citation>
    <scope>NUCLEOTIDE SEQUENCE</scope>
    <source>
        <strain evidence="10">308</strain>
    </source>
</reference>
<keyword evidence="6" id="KW-0934">Plastid</keyword>
<dbReference type="PANTHER" id="PTHR21649">
    <property type="entry name" value="CHLOROPHYLL A/B BINDING PROTEIN"/>
    <property type="match status" value="1"/>
</dbReference>
<feature type="binding site" evidence="8">
    <location>
        <position position="194"/>
    </location>
    <ligand>
        <name>chlorophyll a</name>
        <dbReference type="ChEBI" id="CHEBI:58416"/>
        <label>1</label>
    </ligand>
</feature>
<feature type="binding site" evidence="8">
    <location>
        <position position="188"/>
    </location>
    <ligand>
        <name>chlorophyll a</name>
        <dbReference type="ChEBI" id="CHEBI:58416"/>
        <label>1</label>
    </ligand>
</feature>